<reference evidence="2 3" key="1">
    <citation type="journal article" date="2016" name="Mol. Biol. Evol.">
        <title>Comparative Genomics of Early-Diverging Mushroom-Forming Fungi Provides Insights into the Origins of Lignocellulose Decay Capabilities.</title>
        <authorList>
            <person name="Nagy L.G."/>
            <person name="Riley R."/>
            <person name="Tritt A."/>
            <person name="Adam C."/>
            <person name="Daum C."/>
            <person name="Floudas D."/>
            <person name="Sun H."/>
            <person name="Yadav J.S."/>
            <person name="Pangilinan J."/>
            <person name="Larsson K.H."/>
            <person name="Matsuura K."/>
            <person name="Barry K."/>
            <person name="Labutti K."/>
            <person name="Kuo R."/>
            <person name="Ohm R.A."/>
            <person name="Bhattacharya S.S."/>
            <person name="Shirouzu T."/>
            <person name="Yoshinaga Y."/>
            <person name="Martin F.M."/>
            <person name="Grigoriev I.V."/>
            <person name="Hibbett D.S."/>
        </authorList>
    </citation>
    <scope>NUCLEOTIDE SEQUENCE [LARGE SCALE GENOMIC DNA]</scope>
    <source>
        <strain evidence="2 3">HHB12733</strain>
    </source>
</reference>
<feature type="signal peptide" evidence="1">
    <location>
        <begin position="1"/>
        <end position="18"/>
    </location>
</feature>
<dbReference type="InParanoid" id="A0A165CTU1"/>
<accession>A0A165CTU1</accession>
<dbReference type="EMBL" id="KV424110">
    <property type="protein sequence ID" value="KZT51387.1"/>
    <property type="molecule type" value="Genomic_DNA"/>
</dbReference>
<gene>
    <name evidence="2" type="ORF">CALCODRAFT_512734</name>
</gene>
<protein>
    <submittedName>
        <fullName evidence="2">Uncharacterized protein</fullName>
    </submittedName>
</protein>
<proteinExistence type="predicted"/>
<organism evidence="2 3">
    <name type="scientific">Calocera cornea HHB12733</name>
    <dbReference type="NCBI Taxonomy" id="1353952"/>
    <lineage>
        <taxon>Eukaryota</taxon>
        <taxon>Fungi</taxon>
        <taxon>Dikarya</taxon>
        <taxon>Basidiomycota</taxon>
        <taxon>Agaricomycotina</taxon>
        <taxon>Dacrymycetes</taxon>
        <taxon>Dacrymycetales</taxon>
        <taxon>Dacrymycetaceae</taxon>
        <taxon>Calocera</taxon>
    </lineage>
</organism>
<keyword evidence="3" id="KW-1185">Reference proteome</keyword>
<dbReference type="InterPro" id="IPR046312">
    <property type="entry name" value="DUF6454"/>
</dbReference>
<dbReference type="AlphaFoldDB" id="A0A165CTU1"/>
<sequence length="367" mass="39914">MQLSSLIFAGVLVSTAFGQSVRPQNITILQPDMPLAPNPLPLPGAASNADAIVAAFAKLGRTTVWNLAQKIKMEGETFEPEGMVRVGDDRFFVSGYNAIAPTPSFNGSIINGTDRAAGVGLPHLWVYSGNGTKIADATLAQNGDIEYHVGGIDYDGEYIWATIAQDRPNSTATLVKIDPTNITVTNIVHITDHLGGVVHDVETGNLHMLGWGSRNASTWNLNYKAAPYPAFTTPRNVRRNPSYWNDYQDCKFLGHPAAYNFRAVMFCSGLITMPNVPGLYNNTQVGGISIVDLLTMVPLAEIPVALKSDLGALMLNNPVDVNIVDGKMRVYFMPDQHNSTMYVFEPEDNSPYEFGGWPYGLSGEFPL</sequence>
<dbReference type="Proteomes" id="UP000076842">
    <property type="component" value="Unassembled WGS sequence"/>
</dbReference>
<dbReference type="Pfam" id="PF20055">
    <property type="entry name" value="DUF6454"/>
    <property type="match status" value="1"/>
</dbReference>
<feature type="chain" id="PRO_5007856164" evidence="1">
    <location>
        <begin position="19"/>
        <end position="367"/>
    </location>
</feature>
<evidence type="ECO:0000313" key="3">
    <source>
        <dbReference type="Proteomes" id="UP000076842"/>
    </source>
</evidence>
<evidence type="ECO:0000313" key="2">
    <source>
        <dbReference type="EMBL" id="KZT51387.1"/>
    </source>
</evidence>
<evidence type="ECO:0000256" key="1">
    <source>
        <dbReference type="SAM" id="SignalP"/>
    </source>
</evidence>
<name>A0A165CTU1_9BASI</name>
<keyword evidence="1" id="KW-0732">Signal</keyword>
<dbReference type="OrthoDB" id="71437at2759"/>